<accession>A0ABU3Y9S9</accession>
<proteinExistence type="inferred from homology"/>
<dbReference type="GO" id="GO:0032267">
    <property type="term" value="F:tRNA(Ile)-lysidine synthase activity"/>
    <property type="evidence" value="ECO:0007669"/>
    <property type="project" value="UniProtKB-EC"/>
</dbReference>
<feature type="binding site" evidence="6">
    <location>
        <begin position="52"/>
        <end position="57"/>
    </location>
    <ligand>
        <name>ATP</name>
        <dbReference type="ChEBI" id="CHEBI:30616"/>
    </ligand>
</feature>
<sequence>MSRRSASELVTLDPEVVERFRREAEALCSSPGESTGSDGPPGQDFRLGVAVSGGPDSLALLLLAHAAFPGKVVAATVDHGLRAEAAEEAAFVAGICAQLGVPHDILTGTVSEGNLQDSARALRYALLADWAAERAGWIATAHQRDDVAETLLMRARRGAGVGGLAAMPATRSLGGATLIRPLLGWSRAELEAIVAAAGIVPVEDPSNRDPRYDRARMRRLLAESPELPADRLALAARNLRHAEDALEWAAEREWVARTQVEAGLVRLDPAGLPYELLRRLVERAIDCVRLGKEEEGPSFPAPPSLRGDSLDRLVATLQSGGTGTIAGVKAAAKRAEWRFSPAPARRSH</sequence>
<keyword evidence="6" id="KW-0963">Cytoplasm</keyword>
<dbReference type="HAMAP" id="MF_01161">
    <property type="entry name" value="tRNA_Ile_lys_synt"/>
    <property type="match status" value="1"/>
</dbReference>
<evidence type="ECO:0000313" key="8">
    <source>
        <dbReference type="EMBL" id="MDV3458134.1"/>
    </source>
</evidence>
<dbReference type="PANTHER" id="PTHR43033">
    <property type="entry name" value="TRNA(ILE)-LYSIDINE SYNTHASE-RELATED"/>
    <property type="match status" value="1"/>
</dbReference>
<keyword evidence="9" id="KW-1185">Reference proteome</keyword>
<comment type="domain">
    <text evidence="6">The N-terminal region contains the highly conserved SGGXDS motif, predicted to be a P-loop motif involved in ATP binding.</text>
</comment>
<evidence type="ECO:0000256" key="5">
    <source>
        <dbReference type="ARBA" id="ARBA00048539"/>
    </source>
</evidence>
<dbReference type="SUPFAM" id="SSF52402">
    <property type="entry name" value="Adenine nucleotide alpha hydrolases-like"/>
    <property type="match status" value="1"/>
</dbReference>
<dbReference type="Gene3D" id="3.40.50.620">
    <property type="entry name" value="HUPs"/>
    <property type="match status" value="1"/>
</dbReference>
<dbReference type="InterPro" id="IPR014729">
    <property type="entry name" value="Rossmann-like_a/b/a_fold"/>
</dbReference>
<evidence type="ECO:0000256" key="3">
    <source>
        <dbReference type="ARBA" id="ARBA00022741"/>
    </source>
</evidence>
<dbReference type="Proteomes" id="UP001273531">
    <property type="component" value="Unassembled WGS sequence"/>
</dbReference>
<keyword evidence="2 6" id="KW-0819">tRNA processing</keyword>
<dbReference type="InterPro" id="IPR011063">
    <property type="entry name" value="TilS/TtcA_N"/>
</dbReference>
<keyword evidence="1 6" id="KW-0436">Ligase</keyword>
<evidence type="ECO:0000259" key="7">
    <source>
        <dbReference type="Pfam" id="PF01171"/>
    </source>
</evidence>
<keyword evidence="4 6" id="KW-0067">ATP-binding</keyword>
<dbReference type="InterPro" id="IPR012795">
    <property type="entry name" value="tRNA_Ile_lys_synt_N"/>
</dbReference>
<organism evidence="8 9">
    <name type="scientific">Sphingomonas agrestis</name>
    <dbReference type="NCBI Taxonomy" id="3080540"/>
    <lineage>
        <taxon>Bacteria</taxon>
        <taxon>Pseudomonadati</taxon>
        <taxon>Pseudomonadota</taxon>
        <taxon>Alphaproteobacteria</taxon>
        <taxon>Sphingomonadales</taxon>
        <taxon>Sphingomonadaceae</taxon>
        <taxon>Sphingomonas</taxon>
    </lineage>
</organism>
<dbReference type="PANTHER" id="PTHR43033:SF1">
    <property type="entry name" value="TRNA(ILE)-LYSIDINE SYNTHASE-RELATED"/>
    <property type="match status" value="1"/>
</dbReference>
<keyword evidence="3 6" id="KW-0547">Nucleotide-binding</keyword>
<dbReference type="CDD" id="cd01992">
    <property type="entry name" value="TilS_N"/>
    <property type="match status" value="1"/>
</dbReference>
<protein>
    <recommendedName>
        <fullName evidence="6">tRNA(Ile)-lysidine synthase</fullName>
        <ecNumber evidence="6">6.3.4.19</ecNumber>
    </recommendedName>
    <alternativeName>
        <fullName evidence="6">tRNA(Ile)-2-lysyl-cytidine synthase</fullName>
    </alternativeName>
    <alternativeName>
        <fullName evidence="6">tRNA(Ile)-lysidine synthetase</fullName>
    </alternativeName>
</protein>
<evidence type="ECO:0000313" key="9">
    <source>
        <dbReference type="Proteomes" id="UP001273531"/>
    </source>
</evidence>
<feature type="domain" description="tRNA(Ile)-lysidine/2-thiocytidine synthase N-terminal" evidence="7">
    <location>
        <begin position="48"/>
        <end position="219"/>
    </location>
</feature>
<dbReference type="EC" id="6.3.4.19" evidence="6"/>
<comment type="catalytic activity">
    <reaction evidence="5 6">
        <text>cytidine(34) in tRNA(Ile2) + L-lysine + ATP = lysidine(34) in tRNA(Ile2) + AMP + diphosphate + H(+)</text>
        <dbReference type="Rhea" id="RHEA:43744"/>
        <dbReference type="Rhea" id="RHEA-COMP:10625"/>
        <dbReference type="Rhea" id="RHEA-COMP:10670"/>
        <dbReference type="ChEBI" id="CHEBI:15378"/>
        <dbReference type="ChEBI" id="CHEBI:30616"/>
        <dbReference type="ChEBI" id="CHEBI:32551"/>
        <dbReference type="ChEBI" id="CHEBI:33019"/>
        <dbReference type="ChEBI" id="CHEBI:82748"/>
        <dbReference type="ChEBI" id="CHEBI:83665"/>
        <dbReference type="ChEBI" id="CHEBI:456215"/>
        <dbReference type="EC" id="6.3.4.19"/>
    </reaction>
</comment>
<gene>
    <name evidence="6 8" type="primary">tilS</name>
    <name evidence="8" type="ORF">RZN05_14145</name>
</gene>
<evidence type="ECO:0000256" key="6">
    <source>
        <dbReference type="HAMAP-Rule" id="MF_01161"/>
    </source>
</evidence>
<comment type="function">
    <text evidence="6">Ligates lysine onto the cytidine present at position 34 of the AUA codon-specific tRNA(Ile) that contains the anticodon CAU, in an ATP-dependent manner. Cytidine is converted to lysidine, thus changing the amino acid specificity of the tRNA from methionine to isoleucine.</text>
</comment>
<dbReference type="InterPro" id="IPR012094">
    <property type="entry name" value="tRNA_Ile_lys_synt"/>
</dbReference>
<comment type="caution">
    <text evidence="8">The sequence shown here is derived from an EMBL/GenBank/DDBJ whole genome shotgun (WGS) entry which is preliminary data.</text>
</comment>
<dbReference type="Pfam" id="PF01171">
    <property type="entry name" value="ATP_bind_3"/>
    <property type="match status" value="1"/>
</dbReference>
<evidence type="ECO:0000256" key="2">
    <source>
        <dbReference type="ARBA" id="ARBA00022694"/>
    </source>
</evidence>
<evidence type="ECO:0000256" key="1">
    <source>
        <dbReference type="ARBA" id="ARBA00022598"/>
    </source>
</evidence>
<dbReference type="RefSeq" id="WP_317227246.1">
    <property type="nucleotide sequence ID" value="NZ_JAWJEJ010000001.1"/>
</dbReference>
<comment type="similarity">
    <text evidence="6">Belongs to the tRNA(Ile)-lysidine synthase family.</text>
</comment>
<reference evidence="8 9" key="1">
    <citation type="submission" date="2023-10" db="EMBL/GenBank/DDBJ databases">
        <title>Sphingomonas sp. HF-S4 16S ribosomal RNA gene Genome sequencing and assembly.</title>
        <authorList>
            <person name="Lee H."/>
        </authorList>
    </citation>
    <scope>NUCLEOTIDE SEQUENCE [LARGE SCALE GENOMIC DNA]</scope>
    <source>
        <strain evidence="8 9">HF-S4</strain>
    </source>
</reference>
<comment type="subcellular location">
    <subcellularLocation>
        <location evidence="6">Cytoplasm</location>
    </subcellularLocation>
</comment>
<dbReference type="NCBIfam" id="TIGR02432">
    <property type="entry name" value="lysidine_TilS_N"/>
    <property type="match status" value="1"/>
</dbReference>
<dbReference type="EMBL" id="JAWJEJ010000001">
    <property type="protein sequence ID" value="MDV3458134.1"/>
    <property type="molecule type" value="Genomic_DNA"/>
</dbReference>
<evidence type="ECO:0000256" key="4">
    <source>
        <dbReference type="ARBA" id="ARBA00022840"/>
    </source>
</evidence>
<name>A0ABU3Y9S9_9SPHN</name>